<evidence type="ECO:0000256" key="1">
    <source>
        <dbReference type="ARBA" id="ARBA00022741"/>
    </source>
</evidence>
<reference evidence="5 6" key="1">
    <citation type="submission" date="2014-06" db="EMBL/GenBank/DDBJ databases">
        <title>Evolutionary Origins and Diversification of the Mycorrhizal Mutualists.</title>
        <authorList>
            <consortium name="DOE Joint Genome Institute"/>
            <consortium name="Mycorrhizal Genomics Consortium"/>
            <person name="Kohler A."/>
            <person name="Kuo A."/>
            <person name="Nagy L.G."/>
            <person name="Floudas D."/>
            <person name="Copeland A."/>
            <person name="Barry K.W."/>
            <person name="Cichocki N."/>
            <person name="Veneault-Fourrey C."/>
            <person name="LaButti K."/>
            <person name="Lindquist E.A."/>
            <person name="Lipzen A."/>
            <person name="Lundell T."/>
            <person name="Morin E."/>
            <person name="Murat C."/>
            <person name="Riley R."/>
            <person name="Ohm R."/>
            <person name="Sun H."/>
            <person name="Tunlid A."/>
            <person name="Henrissat B."/>
            <person name="Grigoriev I.V."/>
            <person name="Hibbett D.S."/>
            <person name="Martin F."/>
        </authorList>
    </citation>
    <scope>NUCLEOTIDE SEQUENCE [LARGE SCALE GENOMIC DNA]</scope>
    <source>
        <strain evidence="5 6">SS14</strain>
    </source>
</reference>
<dbReference type="GO" id="GO:0000027">
    <property type="term" value="P:ribosomal large subunit assembly"/>
    <property type="evidence" value="ECO:0007669"/>
    <property type="project" value="TreeGrafter"/>
</dbReference>
<dbReference type="AlphaFoldDB" id="A0A0C9UYI7"/>
<evidence type="ECO:0000256" key="2">
    <source>
        <dbReference type="ARBA" id="ARBA00022840"/>
    </source>
</evidence>
<name>A0A0C9UYI7_SPHS4</name>
<proteinExistence type="predicted"/>
<dbReference type="SUPFAM" id="SSF53300">
    <property type="entry name" value="vWA-like"/>
    <property type="match status" value="1"/>
</dbReference>
<dbReference type="GO" id="GO:0000055">
    <property type="term" value="P:ribosomal large subunit export from nucleus"/>
    <property type="evidence" value="ECO:0007669"/>
    <property type="project" value="TreeGrafter"/>
</dbReference>
<dbReference type="InterPro" id="IPR002035">
    <property type="entry name" value="VWF_A"/>
</dbReference>
<dbReference type="PANTHER" id="PTHR48103:SF2">
    <property type="entry name" value="MIDASIN"/>
    <property type="match status" value="1"/>
</dbReference>
<dbReference type="PANTHER" id="PTHR48103">
    <property type="entry name" value="MIDASIN-RELATED"/>
    <property type="match status" value="1"/>
</dbReference>
<dbReference type="GO" id="GO:0030687">
    <property type="term" value="C:preribosome, large subunit precursor"/>
    <property type="evidence" value="ECO:0007669"/>
    <property type="project" value="TreeGrafter"/>
</dbReference>
<protein>
    <recommendedName>
        <fullName evidence="4">VWFA domain-containing protein</fullName>
    </recommendedName>
</protein>
<evidence type="ECO:0000259" key="4">
    <source>
        <dbReference type="PROSITE" id="PS50234"/>
    </source>
</evidence>
<sequence length="352" mass="40332">MDDVSRPEAEELSSSLPGAEGHITNPEDIPSDESVEDILKKWQEAGHPKSGAKDVWRMYDSLTKDLSFALCEQLRLILEPTLATRLRGDYRTGKRLNMKKIIPYIASEFTKDKIWLRRTRPSQREYQVLIALDDSRSMADSHSVHLAFETLALVSKALNLLESGDVAIARFGESFDLVHSFEDGVVGDREGEKIMQKFSFDQRKTDVLDLIESSLRTLTEARERRSMGRSSSAAQDLWQLEIIVSDGICQDHGRLRSMLRRAEEQRVMIVFVVLDSLHVHHEDKDTEKAAQNSILSMNQVSYKDVGGRMELQLNRYMDTFPFQYYVILRDIESLPDVLAGTLKQFFERISEE</sequence>
<dbReference type="GO" id="GO:0005634">
    <property type="term" value="C:nucleus"/>
    <property type="evidence" value="ECO:0007669"/>
    <property type="project" value="TreeGrafter"/>
</dbReference>
<keyword evidence="6" id="KW-1185">Reference proteome</keyword>
<evidence type="ECO:0000313" key="6">
    <source>
        <dbReference type="Proteomes" id="UP000054279"/>
    </source>
</evidence>
<organism evidence="5 6">
    <name type="scientific">Sphaerobolus stellatus (strain SS14)</name>
    <dbReference type="NCBI Taxonomy" id="990650"/>
    <lineage>
        <taxon>Eukaryota</taxon>
        <taxon>Fungi</taxon>
        <taxon>Dikarya</taxon>
        <taxon>Basidiomycota</taxon>
        <taxon>Agaricomycotina</taxon>
        <taxon>Agaricomycetes</taxon>
        <taxon>Phallomycetidae</taxon>
        <taxon>Geastrales</taxon>
        <taxon>Sphaerobolaceae</taxon>
        <taxon>Sphaerobolus</taxon>
    </lineage>
</organism>
<dbReference type="GO" id="GO:0005524">
    <property type="term" value="F:ATP binding"/>
    <property type="evidence" value="ECO:0007669"/>
    <property type="project" value="UniProtKB-KW"/>
</dbReference>
<accession>A0A0C9UYI7</accession>
<feature type="domain" description="VWFA" evidence="4">
    <location>
        <begin position="127"/>
        <end position="349"/>
    </location>
</feature>
<gene>
    <name evidence="5" type="ORF">M422DRAFT_61712</name>
</gene>
<evidence type="ECO:0000313" key="5">
    <source>
        <dbReference type="EMBL" id="KIJ30451.1"/>
    </source>
</evidence>
<keyword evidence="1" id="KW-0547">Nucleotide-binding</keyword>
<keyword evidence="2" id="KW-0067">ATP-binding</keyword>
<dbReference type="PROSITE" id="PS50234">
    <property type="entry name" value="VWFA"/>
    <property type="match status" value="1"/>
</dbReference>
<dbReference type="InterPro" id="IPR036465">
    <property type="entry name" value="vWFA_dom_sf"/>
</dbReference>
<evidence type="ECO:0000256" key="3">
    <source>
        <dbReference type="SAM" id="MobiDB-lite"/>
    </source>
</evidence>
<dbReference type="Proteomes" id="UP000054279">
    <property type="component" value="Unassembled WGS sequence"/>
</dbReference>
<dbReference type="OrthoDB" id="5186at2759"/>
<feature type="region of interest" description="Disordered" evidence="3">
    <location>
        <begin position="1"/>
        <end position="31"/>
    </location>
</feature>
<dbReference type="EMBL" id="KN837261">
    <property type="protein sequence ID" value="KIJ30451.1"/>
    <property type="molecule type" value="Genomic_DNA"/>
</dbReference>
<dbReference type="HOGENOM" id="CLU_004483_0_0_1"/>